<feature type="region of interest" description="Disordered" evidence="1">
    <location>
        <begin position="144"/>
        <end position="181"/>
    </location>
</feature>
<dbReference type="OrthoDB" id="2507450at2759"/>
<dbReference type="GeneID" id="54546708"/>
<dbReference type="EMBL" id="ML986486">
    <property type="protein sequence ID" value="KAF2279681.1"/>
    <property type="molecule type" value="Genomic_DNA"/>
</dbReference>
<sequence>MKAHFTTLPHPLLTLLTLLTTPLQALTFASASPAPLPLVPDAYVHLIPRHTLFLRQLPASSSSNLQTFTSNVGGFGLAPPITDSGDPERPFEVEGDTFTTFEAAAQRSCDRQFGVCAEGANADGGGGVSVGECDGQKDECNRAQDAAPIKDFQSAGGGGQQQQQQAVVSENIGPDPEFPDFDLICEA</sequence>
<feature type="signal peptide" evidence="2">
    <location>
        <begin position="1"/>
        <end position="25"/>
    </location>
</feature>
<keyword evidence="4" id="KW-1185">Reference proteome</keyword>
<evidence type="ECO:0000256" key="2">
    <source>
        <dbReference type="SAM" id="SignalP"/>
    </source>
</evidence>
<evidence type="ECO:0000256" key="1">
    <source>
        <dbReference type="SAM" id="MobiDB-lite"/>
    </source>
</evidence>
<protein>
    <submittedName>
        <fullName evidence="3">Uncharacterized protein</fullName>
    </submittedName>
</protein>
<feature type="chain" id="PRO_5025400448" evidence="2">
    <location>
        <begin position="26"/>
        <end position="187"/>
    </location>
</feature>
<evidence type="ECO:0000313" key="4">
    <source>
        <dbReference type="Proteomes" id="UP000800097"/>
    </source>
</evidence>
<gene>
    <name evidence="3" type="ORF">EI97DRAFT_183888</name>
</gene>
<name>A0A6A6JSU1_WESOR</name>
<accession>A0A6A6JSU1</accession>
<dbReference type="Proteomes" id="UP000800097">
    <property type="component" value="Unassembled WGS sequence"/>
</dbReference>
<keyword evidence="2" id="KW-0732">Signal</keyword>
<organism evidence="3 4">
    <name type="scientific">Westerdykella ornata</name>
    <dbReference type="NCBI Taxonomy" id="318751"/>
    <lineage>
        <taxon>Eukaryota</taxon>
        <taxon>Fungi</taxon>
        <taxon>Dikarya</taxon>
        <taxon>Ascomycota</taxon>
        <taxon>Pezizomycotina</taxon>
        <taxon>Dothideomycetes</taxon>
        <taxon>Pleosporomycetidae</taxon>
        <taxon>Pleosporales</taxon>
        <taxon>Sporormiaceae</taxon>
        <taxon>Westerdykella</taxon>
    </lineage>
</organism>
<reference evidence="3" key="1">
    <citation type="journal article" date="2020" name="Stud. Mycol.">
        <title>101 Dothideomycetes genomes: a test case for predicting lifestyles and emergence of pathogens.</title>
        <authorList>
            <person name="Haridas S."/>
            <person name="Albert R."/>
            <person name="Binder M."/>
            <person name="Bloem J."/>
            <person name="Labutti K."/>
            <person name="Salamov A."/>
            <person name="Andreopoulos B."/>
            <person name="Baker S."/>
            <person name="Barry K."/>
            <person name="Bills G."/>
            <person name="Bluhm B."/>
            <person name="Cannon C."/>
            <person name="Castanera R."/>
            <person name="Culley D."/>
            <person name="Daum C."/>
            <person name="Ezra D."/>
            <person name="Gonzalez J."/>
            <person name="Henrissat B."/>
            <person name="Kuo A."/>
            <person name="Liang C."/>
            <person name="Lipzen A."/>
            <person name="Lutzoni F."/>
            <person name="Magnuson J."/>
            <person name="Mondo S."/>
            <person name="Nolan M."/>
            <person name="Ohm R."/>
            <person name="Pangilinan J."/>
            <person name="Park H.-J."/>
            <person name="Ramirez L."/>
            <person name="Alfaro M."/>
            <person name="Sun H."/>
            <person name="Tritt A."/>
            <person name="Yoshinaga Y."/>
            <person name="Zwiers L.-H."/>
            <person name="Turgeon B."/>
            <person name="Goodwin S."/>
            <person name="Spatafora J."/>
            <person name="Crous P."/>
            <person name="Grigoriev I."/>
        </authorList>
    </citation>
    <scope>NUCLEOTIDE SEQUENCE</scope>
    <source>
        <strain evidence="3">CBS 379.55</strain>
    </source>
</reference>
<proteinExistence type="predicted"/>
<evidence type="ECO:0000313" key="3">
    <source>
        <dbReference type="EMBL" id="KAF2279681.1"/>
    </source>
</evidence>
<dbReference type="RefSeq" id="XP_033657220.1">
    <property type="nucleotide sequence ID" value="XM_033793533.1"/>
</dbReference>
<dbReference type="AlphaFoldDB" id="A0A6A6JSU1"/>